<sequence>MCTVVEKDSVIERLRTELGKLHRSKRQLNEQKDLELGEKNVTIGSYLDKIVHLMKNSAHKEARVTEVEAELGRCPAACTRLEQEKEILERQNAWLNEELTAKIETSKKMNELSNLPLLSFSTEPYVLLNLFAVWRHLTILIFPSFSCVLLFSLK</sequence>
<dbReference type="InterPro" id="IPR057577">
    <property type="entry name" value="Nucleoprot-TPR/MLP1_dom"/>
</dbReference>
<accession>A0A396JC06</accession>
<protein>
    <recommendedName>
        <fullName evidence="2">Nucleoprotein TPR/MPL1 domain-containing protein</fullName>
    </recommendedName>
</protein>
<dbReference type="AlphaFoldDB" id="A0A396JC06"/>
<dbReference type="PANTHER" id="PTHR18898:SF2">
    <property type="entry name" value="NUCLEOPROTEIN TPR"/>
    <property type="match status" value="1"/>
</dbReference>
<organism evidence="3 4">
    <name type="scientific">Medicago truncatula</name>
    <name type="common">Barrel medic</name>
    <name type="synonym">Medicago tribuloides</name>
    <dbReference type="NCBI Taxonomy" id="3880"/>
    <lineage>
        <taxon>Eukaryota</taxon>
        <taxon>Viridiplantae</taxon>
        <taxon>Streptophyta</taxon>
        <taxon>Embryophyta</taxon>
        <taxon>Tracheophyta</taxon>
        <taxon>Spermatophyta</taxon>
        <taxon>Magnoliopsida</taxon>
        <taxon>eudicotyledons</taxon>
        <taxon>Gunneridae</taxon>
        <taxon>Pentapetalae</taxon>
        <taxon>rosids</taxon>
        <taxon>fabids</taxon>
        <taxon>Fabales</taxon>
        <taxon>Fabaceae</taxon>
        <taxon>Papilionoideae</taxon>
        <taxon>50 kb inversion clade</taxon>
        <taxon>NPAAA clade</taxon>
        <taxon>Hologalegina</taxon>
        <taxon>IRL clade</taxon>
        <taxon>Trifolieae</taxon>
        <taxon>Medicago</taxon>
    </lineage>
</organism>
<keyword evidence="1" id="KW-1133">Transmembrane helix</keyword>
<evidence type="ECO:0000313" key="3">
    <source>
        <dbReference type="EMBL" id="RHN73995.1"/>
    </source>
</evidence>
<feature type="domain" description="Nucleoprotein TPR/MPL1" evidence="2">
    <location>
        <begin position="70"/>
        <end position="109"/>
    </location>
</feature>
<dbReference type="EMBL" id="PSQE01000002">
    <property type="protein sequence ID" value="RHN73995.1"/>
    <property type="molecule type" value="Genomic_DNA"/>
</dbReference>
<evidence type="ECO:0000313" key="4">
    <source>
        <dbReference type="Proteomes" id="UP000265566"/>
    </source>
</evidence>
<dbReference type="Proteomes" id="UP000265566">
    <property type="component" value="Chromosome 2"/>
</dbReference>
<name>A0A396JC06_MEDTR</name>
<dbReference type="PANTHER" id="PTHR18898">
    <property type="entry name" value="NUCLEOPROTEIN TPR-RELATED"/>
    <property type="match status" value="1"/>
</dbReference>
<reference evidence="4" key="1">
    <citation type="journal article" date="2018" name="Nat. Plants">
        <title>Whole-genome landscape of Medicago truncatula symbiotic genes.</title>
        <authorList>
            <person name="Pecrix Y."/>
            <person name="Staton S.E."/>
            <person name="Sallet E."/>
            <person name="Lelandais-Briere C."/>
            <person name="Moreau S."/>
            <person name="Carrere S."/>
            <person name="Blein T."/>
            <person name="Jardinaud M.F."/>
            <person name="Latrasse D."/>
            <person name="Zouine M."/>
            <person name="Zahm M."/>
            <person name="Kreplak J."/>
            <person name="Mayjonade B."/>
            <person name="Satge C."/>
            <person name="Perez M."/>
            <person name="Cauet S."/>
            <person name="Marande W."/>
            <person name="Chantry-Darmon C."/>
            <person name="Lopez-Roques C."/>
            <person name="Bouchez O."/>
            <person name="Berard A."/>
            <person name="Debelle F."/>
            <person name="Munos S."/>
            <person name="Bendahmane A."/>
            <person name="Berges H."/>
            <person name="Niebel A."/>
            <person name="Buitink J."/>
            <person name="Frugier F."/>
            <person name="Benhamed M."/>
            <person name="Crespi M."/>
            <person name="Gouzy J."/>
            <person name="Gamas P."/>
        </authorList>
    </citation>
    <scope>NUCLEOTIDE SEQUENCE [LARGE SCALE GENOMIC DNA]</scope>
    <source>
        <strain evidence="4">cv. Jemalong A17</strain>
    </source>
</reference>
<keyword evidence="1" id="KW-0472">Membrane</keyword>
<proteinExistence type="predicted"/>
<keyword evidence="1" id="KW-0812">Transmembrane</keyword>
<dbReference type="Pfam" id="PF25481">
    <property type="entry name" value="Nucleoprot-TPR"/>
    <property type="match status" value="1"/>
</dbReference>
<evidence type="ECO:0000256" key="1">
    <source>
        <dbReference type="SAM" id="Phobius"/>
    </source>
</evidence>
<gene>
    <name evidence="3" type="ORF">MtrunA17_Chr2g0304771</name>
</gene>
<evidence type="ECO:0000259" key="2">
    <source>
        <dbReference type="Pfam" id="PF25481"/>
    </source>
</evidence>
<feature type="transmembrane region" description="Helical" evidence="1">
    <location>
        <begin position="133"/>
        <end position="153"/>
    </location>
</feature>
<dbReference type="Gramene" id="rna9916">
    <property type="protein sequence ID" value="RHN73995.1"/>
    <property type="gene ID" value="gene9916"/>
</dbReference>
<comment type="caution">
    <text evidence="3">The sequence shown here is derived from an EMBL/GenBank/DDBJ whole genome shotgun (WGS) entry which is preliminary data.</text>
</comment>